<keyword evidence="3 5" id="KW-0472">Membrane</keyword>
<evidence type="ECO:0000256" key="2">
    <source>
        <dbReference type="ARBA" id="ARBA00022989"/>
    </source>
</evidence>
<dbReference type="GO" id="GO:0006890">
    <property type="term" value="P:retrograde vesicle-mediated transport, Golgi to endoplasmic reticulum"/>
    <property type="evidence" value="ECO:0007669"/>
    <property type="project" value="TreeGrafter"/>
</dbReference>
<gene>
    <name evidence="6" type="ORF">BGZ65_000930</name>
</gene>
<feature type="compositionally biased region" description="Polar residues" evidence="4">
    <location>
        <begin position="209"/>
        <end position="228"/>
    </location>
</feature>
<proteinExistence type="predicted"/>
<evidence type="ECO:0000313" key="7">
    <source>
        <dbReference type="Proteomes" id="UP000749646"/>
    </source>
</evidence>
<protein>
    <submittedName>
        <fullName evidence="6">Uncharacterized protein</fullName>
    </submittedName>
</protein>
<dbReference type="PANTHER" id="PTHR28263:SF1">
    <property type="entry name" value="GOLGI TO ER TRAFFIC PROTEIN 2"/>
    <property type="match status" value="1"/>
</dbReference>
<dbReference type="InterPro" id="IPR028143">
    <property type="entry name" value="Get2/sif1"/>
</dbReference>
<comment type="caution">
    <text evidence="6">The sequence shown here is derived from an EMBL/GenBank/DDBJ whole genome shotgun (WGS) entry which is preliminary data.</text>
</comment>
<feature type="compositionally biased region" description="Basic residues" evidence="4">
    <location>
        <begin position="9"/>
        <end position="18"/>
    </location>
</feature>
<feature type="compositionally biased region" description="Basic and acidic residues" evidence="4">
    <location>
        <begin position="52"/>
        <end position="63"/>
    </location>
</feature>
<feature type="region of interest" description="Disordered" evidence="4">
    <location>
        <begin position="119"/>
        <end position="191"/>
    </location>
</feature>
<feature type="region of interest" description="Disordered" evidence="4">
    <location>
        <begin position="1"/>
        <end position="101"/>
    </location>
</feature>
<feature type="compositionally biased region" description="Low complexity" evidence="4">
    <location>
        <begin position="119"/>
        <end position="147"/>
    </location>
</feature>
<dbReference type="Pfam" id="PF08690">
    <property type="entry name" value="GET2"/>
    <property type="match status" value="1"/>
</dbReference>
<keyword evidence="1 5" id="KW-0812">Transmembrane</keyword>
<feature type="compositionally biased region" description="Polar residues" evidence="4">
    <location>
        <begin position="172"/>
        <end position="191"/>
    </location>
</feature>
<sequence length="374" mass="41017">MADQAEILRKRREARQKKILASGESRLSKITGTAGTSAQVAPSPAVMQAREQMLRKEQDEKLKALRPTGSDATGTGEPETNTSSLPRTHQHLDAEEEELVMPHSLQQRAAIAAATAANRIANDQPSPSILNTTTTTTSPASHSNNTTEATSKPAPETLQDPNDADPDDSLGAPSSQTPAAQQNPFMNNPFYSPQHQQALARLMQEDNGRSTNDSKVPAQQQGESGNVPSGFTVITPQVDQTARWWKLLHFVLSVLFGLSIVYREYRLQGDLRGFDPLATDKPEPYGAYQVVPMPVFWYFVTMELILQSTRMYLQGMTASPSSTLGTIAGLLPPPFSDAIRVFMRYRLIWTSMANDLSVVVFIVGLTIAFTHMFS</sequence>
<keyword evidence="7" id="KW-1185">Reference proteome</keyword>
<accession>A0A9P6M144</accession>
<feature type="transmembrane region" description="Helical" evidence="5">
    <location>
        <begin position="353"/>
        <end position="373"/>
    </location>
</feature>
<evidence type="ECO:0000256" key="5">
    <source>
        <dbReference type="SAM" id="Phobius"/>
    </source>
</evidence>
<evidence type="ECO:0000256" key="4">
    <source>
        <dbReference type="SAM" id="MobiDB-lite"/>
    </source>
</evidence>
<feature type="compositionally biased region" description="Polar residues" evidence="4">
    <location>
        <begin position="70"/>
        <end position="87"/>
    </location>
</feature>
<feature type="transmembrane region" description="Helical" evidence="5">
    <location>
        <begin position="285"/>
        <end position="306"/>
    </location>
</feature>
<reference evidence="6" key="1">
    <citation type="journal article" date="2020" name="Fungal Divers.">
        <title>Resolving the Mortierellaceae phylogeny through synthesis of multi-gene phylogenetics and phylogenomics.</title>
        <authorList>
            <person name="Vandepol N."/>
            <person name="Liber J."/>
            <person name="Desiro A."/>
            <person name="Na H."/>
            <person name="Kennedy M."/>
            <person name="Barry K."/>
            <person name="Grigoriev I.V."/>
            <person name="Miller A.N."/>
            <person name="O'Donnell K."/>
            <person name="Stajich J.E."/>
            <person name="Bonito G."/>
        </authorList>
    </citation>
    <scope>NUCLEOTIDE SEQUENCE</scope>
    <source>
        <strain evidence="6">MES-2147</strain>
    </source>
</reference>
<dbReference type="OrthoDB" id="5393181at2759"/>
<feature type="transmembrane region" description="Helical" evidence="5">
    <location>
        <begin position="247"/>
        <end position="265"/>
    </location>
</feature>
<dbReference type="EMBL" id="JAAAHW010006531">
    <property type="protein sequence ID" value="KAF9958995.1"/>
    <property type="molecule type" value="Genomic_DNA"/>
</dbReference>
<organism evidence="6 7">
    <name type="scientific">Modicella reniformis</name>
    <dbReference type="NCBI Taxonomy" id="1440133"/>
    <lineage>
        <taxon>Eukaryota</taxon>
        <taxon>Fungi</taxon>
        <taxon>Fungi incertae sedis</taxon>
        <taxon>Mucoromycota</taxon>
        <taxon>Mortierellomycotina</taxon>
        <taxon>Mortierellomycetes</taxon>
        <taxon>Mortierellales</taxon>
        <taxon>Mortierellaceae</taxon>
        <taxon>Modicella</taxon>
    </lineage>
</organism>
<evidence type="ECO:0000256" key="1">
    <source>
        <dbReference type="ARBA" id="ARBA00022692"/>
    </source>
</evidence>
<dbReference type="AlphaFoldDB" id="A0A9P6M144"/>
<evidence type="ECO:0000256" key="3">
    <source>
        <dbReference type="ARBA" id="ARBA00023136"/>
    </source>
</evidence>
<dbReference type="PANTHER" id="PTHR28263">
    <property type="entry name" value="GOLGI TO ER TRAFFIC PROTEIN 2"/>
    <property type="match status" value="1"/>
</dbReference>
<name>A0A9P6M144_9FUNG</name>
<feature type="compositionally biased region" description="Polar residues" evidence="4">
    <location>
        <begin position="28"/>
        <end position="40"/>
    </location>
</feature>
<evidence type="ECO:0000313" key="6">
    <source>
        <dbReference type="EMBL" id="KAF9958995.1"/>
    </source>
</evidence>
<feature type="region of interest" description="Disordered" evidence="4">
    <location>
        <begin position="206"/>
        <end position="228"/>
    </location>
</feature>
<keyword evidence="2 5" id="KW-1133">Transmembrane helix</keyword>
<dbReference type="Proteomes" id="UP000749646">
    <property type="component" value="Unassembled WGS sequence"/>
</dbReference>